<dbReference type="Proteomes" id="UP001057402">
    <property type="component" value="Chromosome 4"/>
</dbReference>
<evidence type="ECO:0000313" key="1">
    <source>
        <dbReference type="EMBL" id="KAI4376722.1"/>
    </source>
</evidence>
<sequence length="104" mass="11858">MLSEPEALPLSNVAITDKWATRNGEVKRVVPDSSQGRCLSSFEFLSLAELEFVISLMEFWLFSCSLRWPNSNEGVVCSWNKYPSGTMMRQRRRSVSLQKKPGLN</sequence>
<protein>
    <submittedName>
        <fullName evidence="1">Uncharacterized protein</fullName>
    </submittedName>
</protein>
<accession>A0ACB9RCG0</accession>
<keyword evidence="2" id="KW-1185">Reference proteome</keyword>
<organism evidence="1 2">
    <name type="scientific">Melastoma candidum</name>
    <dbReference type="NCBI Taxonomy" id="119954"/>
    <lineage>
        <taxon>Eukaryota</taxon>
        <taxon>Viridiplantae</taxon>
        <taxon>Streptophyta</taxon>
        <taxon>Embryophyta</taxon>
        <taxon>Tracheophyta</taxon>
        <taxon>Spermatophyta</taxon>
        <taxon>Magnoliopsida</taxon>
        <taxon>eudicotyledons</taxon>
        <taxon>Gunneridae</taxon>
        <taxon>Pentapetalae</taxon>
        <taxon>rosids</taxon>
        <taxon>malvids</taxon>
        <taxon>Myrtales</taxon>
        <taxon>Melastomataceae</taxon>
        <taxon>Melastomatoideae</taxon>
        <taxon>Melastomateae</taxon>
        <taxon>Melastoma</taxon>
    </lineage>
</organism>
<comment type="caution">
    <text evidence="1">The sequence shown here is derived from an EMBL/GenBank/DDBJ whole genome shotgun (WGS) entry which is preliminary data.</text>
</comment>
<proteinExistence type="predicted"/>
<evidence type="ECO:0000313" key="2">
    <source>
        <dbReference type="Proteomes" id="UP001057402"/>
    </source>
</evidence>
<name>A0ACB9RCG0_9MYRT</name>
<gene>
    <name evidence="1" type="ORF">MLD38_014451</name>
</gene>
<dbReference type="EMBL" id="CM042883">
    <property type="protein sequence ID" value="KAI4376722.1"/>
    <property type="molecule type" value="Genomic_DNA"/>
</dbReference>
<reference evidence="2" key="1">
    <citation type="journal article" date="2023" name="Front. Plant Sci.">
        <title>Chromosomal-level genome assembly of Melastoma candidum provides insights into trichome evolution.</title>
        <authorList>
            <person name="Zhong Y."/>
            <person name="Wu W."/>
            <person name="Sun C."/>
            <person name="Zou P."/>
            <person name="Liu Y."/>
            <person name="Dai S."/>
            <person name="Zhou R."/>
        </authorList>
    </citation>
    <scope>NUCLEOTIDE SEQUENCE [LARGE SCALE GENOMIC DNA]</scope>
</reference>